<dbReference type="GeneID" id="72383437"/>
<evidence type="ECO:0008006" key="2">
    <source>
        <dbReference type="Google" id="ProtNLM"/>
    </source>
</evidence>
<protein>
    <recommendedName>
        <fullName evidence="2">C_GCAxxG_C_C family protein</fullName>
    </recommendedName>
</protein>
<accession>A0A212K983</accession>
<name>A0A212K983_9BACT</name>
<dbReference type="Pfam" id="PF09719">
    <property type="entry name" value="C_GCAxxG_C_C"/>
    <property type="match status" value="1"/>
</dbReference>
<dbReference type="NCBIfam" id="NF045669">
    <property type="entry name" value="DVU1555_fam_CGA"/>
    <property type="match status" value="1"/>
</dbReference>
<dbReference type="RefSeq" id="WP_022659532.1">
    <property type="nucleotide sequence ID" value="NZ_CABSIF010000013.1"/>
</dbReference>
<dbReference type="EMBL" id="FLUP01000001">
    <property type="protein sequence ID" value="SBW08253.1"/>
    <property type="molecule type" value="Genomic_DNA"/>
</dbReference>
<organism evidence="1">
    <name type="scientific">uncultured Desulfovibrio sp</name>
    <dbReference type="NCBI Taxonomy" id="167968"/>
    <lineage>
        <taxon>Bacteria</taxon>
        <taxon>Pseudomonadati</taxon>
        <taxon>Thermodesulfobacteriota</taxon>
        <taxon>Desulfovibrionia</taxon>
        <taxon>Desulfovibrionales</taxon>
        <taxon>Desulfovibrionaceae</taxon>
        <taxon>Desulfovibrio</taxon>
        <taxon>environmental samples</taxon>
    </lineage>
</organism>
<dbReference type="InterPro" id="IPR010181">
    <property type="entry name" value="CGCAxxGCC_motif"/>
</dbReference>
<evidence type="ECO:0000313" key="1">
    <source>
        <dbReference type="EMBL" id="SBW08253.1"/>
    </source>
</evidence>
<proteinExistence type="predicted"/>
<dbReference type="AlphaFoldDB" id="A0A212K983"/>
<gene>
    <name evidence="1" type="ORF">KM92DES2_12460</name>
</gene>
<sequence length="154" mass="16251">MNPMMMELLPLVHQGYCCSQLLLLLMLQAQDRQNPGVVRAAQGLCHGIGQSDGPCGLLTGGACALALVAGKGAEDEIPHPMLTPLLNDYATWFYDRTEAYGGQRCGQIAAGLGATSGAAGEQPNPVACGDLLAECWGKIMELVQSYELDLTEKA</sequence>
<reference evidence="1" key="1">
    <citation type="submission" date="2016-04" db="EMBL/GenBank/DDBJ databases">
        <authorList>
            <person name="Evans L.H."/>
            <person name="Alamgir A."/>
            <person name="Owens N."/>
            <person name="Weber N.D."/>
            <person name="Virtaneva K."/>
            <person name="Barbian K."/>
            <person name="Babar A."/>
            <person name="Rosenke K."/>
        </authorList>
    </citation>
    <scope>NUCLEOTIDE SEQUENCE</scope>
    <source>
        <strain evidence="1">92-2</strain>
    </source>
</reference>